<dbReference type="CDD" id="cd03784">
    <property type="entry name" value="GT1_Gtf-like"/>
    <property type="match status" value="1"/>
</dbReference>
<keyword evidence="2 4" id="KW-0328">Glycosyltransferase</keyword>
<name>A0A843XE66_COLES</name>
<dbReference type="EMBL" id="NMUH01007752">
    <property type="protein sequence ID" value="MQM17768.1"/>
    <property type="molecule type" value="Genomic_DNA"/>
</dbReference>
<sequence>MGPEAHNLEVFFFPFLAPGHMIPAVDMARLFASRGVKATVVTTRGNASLVQPAIDWANKSGRHMRLLLMPFPSSEAGLPEGCENVASVPAELQFKFMITSTPLLRDPLERLIREHQPDCIISDGFFPWTADVALGFGIPRIVFDGTNFFSNCVTHSLQYHAPSERLAEGETTFVVPGLPHRIELLKTQTPDMRAMPEAADFLRQLEESELRSFGMVVNSFYELEPEYADHYRNAMGRKAWHVGPVSLCREDTADEATRGAESSIDVADCLNWLDSKKPSSVLYVSFGSISLFTSVQLREIALALEASNLPFIWVVRDFGDSAGHEEEWLPEGFRNKVSENNSGLVIRGWAPQVLILNHGAVGAFVTHCGWNSCLEAISAGVPLVTWPLSGEQFYNERQMTEVLQIGTAVGAGAWTRRAEERELIKAEQIEKVVSRVIGGGEEAEGKRRKARELARRARRAMEEGGSSYSDMDRLIDELIEERRKIANQSVGDK</sequence>
<comment type="similarity">
    <text evidence="1 4">Belongs to the UDP-glycosyltransferase family.</text>
</comment>
<dbReference type="Pfam" id="PF00201">
    <property type="entry name" value="UDPGT"/>
    <property type="match status" value="1"/>
</dbReference>
<evidence type="ECO:0000256" key="2">
    <source>
        <dbReference type="ARBA" id="ARBA00022676"/>
    </source>
</evidence>
<evidence type="ECO:0000256" key="5">
    <source>
        <dbReference type="RuleBase" id="RU362057"/>
    </source>
</evidence>
<proteinExistence type="inferred from homology"/>
<evidence type="ECO:0000313" key="8">
    <source>
        <dbReference type="Proteomes" id="UP000652761"/>
    </source>
</evidence>
<keyword evidence="3 4" id="KW-0808">Transferase</keyword>
<dbReference type="GO" id="GO:0035251">
    <property type="term" value="F:UDP-glucosyltransferase activity"/>
    <property type="evidence" value="ECO:0007669"/>
    <property type="project" value="TreeGrafter"/>
</dbReference>
<feature type="coiled-coil region" evidence="6">
    <location>
        <begin position="443"/>
        <end position="488"/>
    </location>
</feature>
<protein>
    <recommendedName>
        <fullName evidence="5">Glycosyltransferase</fullName>
        <ecNumber evidence="5">2.4.1.-</ecNumber>
    </recommendedName>
</protein>
<evidence type="ECO:0000256" key="3">
    <source>
        <dbReference type="ARBA" id="ARBA00022679"/>
    </source>
</evidence>
<evidence type="ECO:0000313" key="7">
    <source>
        <dbReference type="EMBL" id="MQM17768.1"/>
    </source>
</evidence>
<evidence type="ECO:0000256" key="6">
    <source>
        <dbReference type="SAM" id="Coils"/>
    </source>
</evidence>
<dbReference type="FunFam" id="3.40.50.2000:FF:000063">
    <property type="entry name" value="Glycosyltransferase"/>
    <property type="match status" value="1"/>
</dbReference>
<keyword evidence="8" id="KW-1185">Reference proteome</keyword>
<dbReference type="EC" id="2.4.1.-" evidence="5"/>
<comment type="caution">
    <text evidence="7">The sequence shown here is derived from an EMBL/GenBank/DDBJ whole genome shotgun (WGS) entry which is preliminary data.</text>
</comment>
<dbReference type="InterPro" id="IPR035595">
    <property type="entry name" value="UDP_glycos_trans_CS"/>
</dbReference>
<dbReference type="Gene3D" id="3.40.50.2000">
    <property type="entry name" value="Glycogen Phosphorylase B"/>
    <property type="match status" value="2"/>
</dbReference>
<dbReference type="PANTHER" id="PTHR48047:SF45">
    <property type="entry name" value="SCOPOLETIN GLUCOSYLTRANSFERASE-LIKE"/>
    <property type="match status" value="1"/>
</dbReference>
<accession>A0A843XE66</accession>
<evidence type="ECO:0000256" key="4">
    <source>
        <dbReference type="RuleBase" id="RU003718"/>
    </source>
</evidence>
<dbReference type="AlphaFoldDB" id="A0A843XE66"/>
<dbReference type="SUPFAM" id="SSF53756">
    <property type="entry name" value="UDP-Glycosyltransferase/glycogen phosphorylase"/>
    <property type="match status" value="1"/>
</dbReference>
<evidence type="ECO:0000256" key="1">
    <source>
        <dbReference type="ARBA" id="ARBA00009995"/>
    </source>
</evidence>
<dbReference type="PROSITE" id="PS00375">
    <property type="entry name" value="UDPGT"/>
    <property type="match status" value="1"/>
</dbReference>
<keyword evidence="6" id="KW-0175">Coiled coil</keyword>
<dbReference type="PANTHER" id="PTHR48047">
    <property type="entry name" value="GLYCOSYLTRANSFERASE"/>
    <property type="match status" value="1"/>
</dbReference>
<dbReference type="InterPro" id="IPR002213">
    <property type="entry name" value="UDP_glucos_trans"/>
</dbReference>
<dbReference type="FunFam" id="3.40.50.2000:FF:000071">
    <property type="entry name" value="Glycosyltransferase"/>
    <property type="match status" value="1"/>
</dbReference>
<dbReference type="Proteomes" id="UP000652761">
    <property type="component" value="Unassembled WGS sequence"/>
</dbReference>
<organism evidence="7 8">
    <name type="scientific">Colocasia esculenta</name>
    <name type="common">Wild taro</name>
    <name type="synonym">Arum esculentum</name>
    <dbReference type="NCBI Taxonomy" id="4460"/>
    <lineage>
        <taxon>Eukaryota</taxon>
        <taxon>Viridiplantae</taxon>
        <taxon>Streptophyta</taxon>
        <taxon>Embryophyta</taxon>
        <taxon>Tracheophyta</taxon>
        <taxon>Spermatophyta</taxon>
        <taxon>Magnoliopsida</taxon>
        <taxon>Liliopsida</taxon>
        <taxon>Araceae</taxon>
        <taxon>Aroideae</taxon>
        <taxon>Colocasieae</taxon>
        <taxon>Colocasia</taxon>
    </lineage>
</organism>
<reference evidence="7" key="1">
    <citation type="submission" date="2017-07" db="EMBL/GenBank/DDBJ databases">
        <title>Taro Niue Genome Assembly and Annotation.</title>
        <authorList>
            <person name="Atibalentja N."/>
            <person name="Keating K."/>
            <person name="Fields C.J."/>
        </authorList>
    </citation>
    <scope>NUCLEOTIDE SEQUENCE</scope>
    <source>
        <strain evidence="7">Niue_2</strain>
        <tissue evidence="7">Leaf</tissue>
    </source>
</reference>
<dbReference type="OrthoDB" id="731962at2759"/>
<gene>
    <name evidence="7" type="ORF">Taro_050746</name>
</gene>